<proteinExistence type="inferred from homology"/>
<keyword evidence="2 7" id="KW-0698">rRNA processing</keyword>
<dbReference type="HAMAP" id="MF_00039">
    <property type="entry name" value="Adenylate_kinase_AK6"/>
    <property type="match status" value="1"/>
</dbReference>
<keyword evidence="5 7" id="KW-0418">Kinase</keyword>
<keyword evidence="7" id="KW-0963">Cytoplasm</keyword>
<dbReference type="SUPFAM" id="SSF52540">
    <property type="entry name" value="P-loop containing nucleoside triphosphate hydrolases"/>
    <property type="match status" value="2"/>
</dbReference>
<comment type="catalytic activity">
    <reaction evidence="7">
        <text>AMP + ATP = 2 ADP</text>
        <dbReference type="Rhea" id="RHEA:12973"/>
        <dbReference type="ChEBI" id="CHEBI:30616"/>
        <dbReference type="ChEBI" id="CHEBI:456215"/>
        <dbReference type="ChEBI" id="CHEBI:456216"/>
        <dbReference type="EC" id="2.7.4.3"/>
    </reaction>
</comment>
<dbReference type="InterPro" id="IPR020618">
    <property type="entry name" value="Adenyl_kinase_AK6"/>
</dbReference>
<sequence length="433" mass="49581">MSARKLKVAGFKKAYIDYDDIADYKDFFCVADNMFFKKKSKEWWTAFKEEEDEQKWTEELGKYLTECKVGVDTTKSRKTVANAVLDVMIAKKYDETKDAHNLTSVTYLEKEEARVAQSQNKQNPLNLIDYSSPEFATKVKDLCKLLGITDHPDPVVLLKAACIFISENLNENIVKERNAERKSGKVPNTFDLRSFPIDLPDQKDGAVNAAGRILRLLNIETIRDTQTSVNETLVAIQNLTIDQTKKPATKQVKYGTMSAETRHRPNILITGTPGTGKSTLGQEIASRLQFDFIEVGKEVREHGLVEEFDPRLNCHVLDEEKLLDHLEDRMNSDAGGVIVDYHGVDFFPERWFDFVIVLRCSNTLLYDRLAQRGYESNKIRENIECEIFGSLLEEAKDSYKEEIIHELQSETVDQMHANVDFVCRLASEWQPSR</sequence>
<protein>
    <recommendedName>
        <fullName evidence="7">Adenylate kinase isoenzyme 6 homolog</fullName>
        <shortName evidence="7">AK6</shortName>
        <ecNumber evidence="7">2.7.4.3</ecNumber>
    </recommendedName>
    <alternativeName>
        <fullName evidence="7">Dual activity adenylate kinase/ATPase</fullName>
        <shortName evidence="7">AK/ATPase</shortName>
    </alternativeName>
</protein>
<comment type="caution">
    <text evidence="8">The sequence shown here is derived from an EMBL/GenBank/DDBJ whole genome shotgun (WGS) entry which is preliminary data.</text>
</comment>
<evidence type="ECO:0000256" key="2">
    <source>
        <dbReference type="ARBA" id="ARBA00022552"/>
    </source>
</evidence>
<comment type="subcellular location">
    <subcellularLocation>
        <location evidence="7">Cytoplasm</location>
    </subcellularLocation>
    <subcellularLocation>
        <location evidence="7">Nucleus</location>
    </subcellularLocation>
</comment>
<organism evidence="8 9">
    <name type="scientific">Necator americanus</name>
    <name type="common">Human hookworm</name>
    <dbReference type="NCBI Taxonomy" id="51031"/>
    <lineage>
        <taxon>Eukaryota</taxon>
        <taxon>Metazoa</taxon>
        <taxon>Ecdysozoa</taxon>
        <taxon>Nematoda</taxon>
        <taxon>Chromadorea</taxon>
        <taxon>Rhabditida</taxon>
        <taxon>Rhabditina</taxon>
        <taxon>Rhabditomorpha</taxon>
        <taxon>Strongyloidea</taxon>
        <taxon>Ancylostomatidae</taxon>
        <taxon>Bunostominae</taxon>
        <taxon>Necator</taxon>
    </lineage>
</organism>
<feature type="region of interest" description="NMPbind" evidence="7">
    <location>
        <begin position="294"/>
        <end position="317"/>
    </location>
</feature>
<gene>
    <name evidence="8" type="primary">Necator_chrII.g4822</name>
    <name evidence="8" type="ORF">RB195_017030</name>
</gene>
<dbReference type="Gene3D" id="3.40.50.300">
    <property type="entry name" value="P-loop containing nucleotide triphosphate hydrolases"/>
    <property type="match status" value="1"/>
</dbReference>
<feature type="binding site" evidence="7">
    <location>
        <position position="276"/>
    </location>
    <ligand>
        <name>ATP</name>
        <dbReference type="ChEBI" id="CHEBI:30616"/>
    </ligand>
</feature>
<dbReference type="Pfam" id="PF13238">
    <property type="entry name" value="AAA_18"/>
    <property type="match status" value="1"/>
</dbReference>
<keyword evidence="6 7" id="KW-0067">ATP-binding</keyword>
<evidence type="ECO:0000256" key="4">
    <source>
        <dbReference type="ARBA" id="ARBA00022741"/>
    </source>
</evidence>
<comment type="caution">
    <text evidence="7">Lacks conserved residue(s) required for the propagation of feature annotation.</text>
</comment>
<dbReference type="EMBL" id="JAVFWL010000002">
    <property type="protein sequence ID" value="KAK6733014.1"/>
    <property type="molecule type" value="Genomic_DNA"/>
</dbReference>
<dbReference type="PANTHER" id="PTHR12595:SF0">
    <property type="entry name" value="ADENYLATE KINASE ISOENZYME 6"/>
    <property type="match status" value="1"/>
</dbReference>
<keyword evidence="3 7" id="KW-0808">Transferase</keyword>
<comment type="subunit">
    <text evidence="7">Monomer and homodimer. Interacts with small ribosomal subunit protein uS11. Not a structural component of 43S pre-ribosomes, but transiently interacts with them by binding to uS11.</text>
</comment>
<evidence type="ECO:0000256" key="3">
    <source>
        <dbReference type="ARBA" id="ARBA00022679"/>
    </source>
</evidence>
<evidence type="ECO:0000256" key="1">
    <source>
        <dbReference type="ARBA" id="ARBA00022517"/>
    </source>
</evidence>
<dbReference type="EC" id="2.7.4.3" evidence="7"/>
<evidence type="ECO:0000256" key="7">
    <source>
        <dbReference type="HAMAP-Rule" id="MF_03173"/>
    </source>
</evidence>
<evidence type="ECO:0000256" key="5">
    <source>
        <dbReference type="ARBA" id="ARBA00022777"/>
    </source>
</evidence>
<keyword evidence="1 7" id="KW-0690">Ribosome biogenesis</keyword>
<comment type="catalytic activity">
    <reaction evidence="7">
        <text>ATP + H2O = ADP + phosphate + H(+)</text>
        <dbReference type="Rhea" id="RHEA:13065"/>
        <dbReference type="ChEBI" id="CHEBI:15377"/>
        <dbReference type="ChEBI" id="CHEBI:15378"/>
        <dbReference type="ChEBI" id="CHEBI:30616"/>
        <dbReference type="ChEBI" id="CHEBI:43474"/>
        <dbReference type="ChEBI" id="CHEBI:456216"/>
    </reaction>
</comment>
<evidence type="ECO:0000313" key="8">
    <source>
        <dbReference type="EMBL" id="KAK6733014.1"/>
    </source>
</evidence>
<comment type="function">
    <text evidence="7">Broad-specificity nucleoside monophosphate (NMP) kinase that catalyzes the reversible transfer of the terminal phosphate group between nucleoside triphosphates and monophosphates. Has also ATPase activity. Involved in the late cytoplasmic maturation steps of the 40S ribosomal particles, specifically 18S rRNA maturation. While NMP activity is not required for ribosome maturation, ATPase activity is. Associates transiently with small ribosomal subunit protein uS11. ATP hydrolysis breaks the interaction with uS11. May temporarily remove uS11 from the ribosome to enable a conformational change of the ribosomal RNA that is needed for the final maturation step of the small ribosomal subunit. Its NMP activity may have a role in nuclear energy homeostasis.</text>
</comment>
<feature type="binding site" evidence="7">
    <location>
        <position position="279"/>
    </location>
    <ligand>
        <name>ATP</name>
        <dbReference type="ChEBI" id="CHEBI:30616"/>
    </ligand>
</feature>
<feature type="region of interest" description="LID" evidence="7">
    <location>
        <begin position="371"/>
        <end position="381"/>
    </location>
</feature>
<feature type="binding site" evidence="7">
    <location>
        <position position="372"/>
    </location>
    <ligand>
        <name>ATP</name>
        <dbReference type="ChEBI" id="CHEBI:30616"/>
    </ligand>
</feature>
<dbReference type="Pfam" id="PF10036">
    <property type="entry name" value="RLL"/>
    <property type="match status" value="1"/>
</dbReference>
<accession>A0ABR1C394</accession>
<evidence type="ECO:0000256" key="6">
    <source>
        <dbReference type="ARBA" id="ARBA00022840"/>
    </source>
</evidence>
<dbReference type="Proteomes" id="UP001303046">
    <property type="component" value="Unassembled WGS sequence"/>
</dbReference>
<dbReference type="InterPro" id="IPR019265">
    <property type="entry name" value="RTRAF"/>
</dbReference>
<keyword evidence="7" id="KW-0539">Nucleus</keyword>
<dbReference type="InterPro" id="IPR027417">
    <property type="entry name" value="P-loop_NTPase"/>
</dbReference>
<evidence type="ECO:0000313" key="9">
    <source>
        <dbReference type="Proteomes" id="UP001303046"/>
    </source>
</evidence>
<comment type="similarity">
    <text evidence="7">Belongs to the adenylate kinase family. AK6 subfamily.</text>
</comment>
<feature type="binding site" evidence="7">
    <location>
        <position position="278"/>
    </location>
    <ligand>
        <name>ATP</name>
        <dbReference type="ChEBI" id="CHEBI:30616"/>
    </ligand>
</feature>
<keyword evidence="4 7" id="KW-0547">Nucleotide-binding</keyword>
<keyword evidence="9" id="KW-1185">Reference proteome</keyword>
<dbReference type="PANTHER" id="PTHR12595">
    <property type="entry name" value="POS9-ACTIVATING FACTOR FAP7-RELATED"/>
    <property type="match status" value="1"/>
</dbReference>
<feature type="binding site" evidence="7">
    <location>
        <position position="274"/>
    </location>
    <ligand>
        <name>ATP</name>
        <dbReference type="ChEBI" id="CHEBI:30616"/>
    </ligand>
</feature>
<reference evidence="8 9" key="1">
    <citation type="submission" date="2023-08" db="EMBL/GenBank/DDBJ databases">
        <title>A Necator americanus chromosomal reference genome.</title>
        <authorList>
            <person name="Ilik V."/>
            <person name="Petrzelkova K.J."/>
            <person name="Pardy F."/>
            <person name="Fuh T."/>
            <person name="Niatou-Singa F.S."/>
            <person name="Gouil Q."/>
            <person name="Baker L."/>
            <person name="Ritchie M.E."/>
            <person name="Jex A.R."/>
            <person name="Gazzola D."/>
            <person name="Li H."/>
            <person name="Toshio Fujiwara R."/>
            <person name="Zhan B."/>
            <person name="Aroian R.V."/>
            <person name="Pafco B."/>
            <person name="Schwarz E.M."/>
        </authorList>
    </citation>
    <scope>NUCLEOTIDE SEQUENCE [LARGE SCALE GENOMIC DNA]</scope>
    <source>
        <strain evidence="8 9">Aroian</strain>
        <tissue evidence="8">Whole animal</tissue>
    </source>
</reference>
<feature type="binding site" evidence="7">
    <location>
        <position position="277"/>
    </location>
    <ligand>
        <name>ATP</name>
        <dbReference type="ChEBI" id="CHEBI:30616"/>
    </ligand>
</feature>
<name>A0ABR1C394_NECAM</name>